<feature type="region of interest" description="Disordered" evidence="1">
    <location>
        <begin position="24"/>
        <end position="44"/>
    </location>
</feature>
<name>A0A914VGT0_9BILA</name>
<evidence type="ECO:0000313" key="2">
    <source>
        <dbReference type="Proteomes" id="UP000887566"/>
    </source>
</evidence>
<dbReference type="AlphaFoldDB" id="A0A914VGT0"/>
<evidence type="ECO:0000313" key="3">
    <source>
        <dbReference type="WBParaSite" id="PSAMB.scaffold18755size892.g37673.t1"/>
    </source>
</evidence>
<reference evidence="3" key="1">
    <citation type="submission" date="2022-11" db="UniProtKB">
        <authorList>
            <consortium name="WormBaseParasite"/>
        </authorList>
    </citation>
    <scope>IDENTIFICATION</scope>
</reference>
<accession>A0A914VGT0</accession>
<organism evidence="2 3">
    <name type="scientific">Plectus sambesii</name>
    <dbReference type="NCBI Taxonomy" id="2011161"/>
    <lineage>
        <taxon>Eukaryota</taxon>
        <taxon>Metazoa</taxon>
        <taxon>Ecdysozoa</taxon>
        <taxon>Nematoda</taxon>
        <taxon>Chromadorea</taxon>
        <taxon>Plectida</taxon>
        <taxon>Plectina</taxon>
        <taxon>Plectoidea</taxon>
        <taxon>Plectidae</taxon>
        <taxon>Plectus</taxon>
    </lineage>
</organism>
<proteinExistence type="predicted"/>
<dbReference type="WBParaSite" id="PSAMB.scaffold18755size892.g37673.t1">
    <property type="protein sequence ID" value="PSAMB.scaffold18755size892.g37673.t1"/>
    <property type="gene ID" value="PSAMB.scaffold18755size892.g37673"/>
</dbReference>
<protein>
    <submittedName>
        <fullName evidence="3">Uncharacterized protein</fullName>
    </submittedName>
</protein>
<sequence length="163" mass="17019">AGGSATIGGVRQASDGAYLLQQRRSSQSNFAQTGFRPGPAAATQPVVQGAQILQSTRKRASPGGQTQTATVTLVRPIGAGGGITYASPTKFTTHTGEEISFSEVMRNIESRDHLGGNGGGRQQIDSIDQKAELLQSLRSPVKQFITTPAGSAVCFFLSSKLII</sequence>
<evidence type="ECO:0000256" key="1">
    <source>
        <dbReference type="SAM" id="MobiDB-lite"/>
    </source>
</evidence>
<keyword evidence="2" id="KW-1185">Reference proteome</keyword>
<dbReference type="Proteomes" id="UP000887566">
    <property type="component" value="Unplaced"/>
</dbReference>